<dbReference type="GO" id="GO:0005886">
    <property type="term" value="C:plasma membrane"/>
    <property type="evidence" value="ECO:0007669"/>
    <property type="project" value="TreeGrafter"/>
</dbReference>
<keyword evidence="3" id="KW-0813">Transport</keyword>
<comment type="subcellular location">
    <subcellularLocation>
        <location evidence="1">Membrane</location>
        <topology evidence="1">Multi-pass membrane protein</topology>
    </subcellularLocation>
</comment>
<evidence type="ECO:0000313" key="9">
    <source>
        <dbReference type="EMBL" id="SZX65236.1"/>
    </source>
</evidence>
<dbReference type="InterPro" id="IPR002259">
    <property type="entry name" value="Eqnu_transpt"/>
</dbReference>
<evidence type="ECO:0000256" key="6">
    <source>
        <dbReference type="ARBA" id="ARBA00023136"/>
    </source>
</evidence>
<evidence type="ECO:0000256" key="4">
    <source>
        <dbReference type="ARBA" id="ARBA00022692"/>
    </source>
</evidence>
<evidence type="ECO:0000313" key="10">
    <source>
        <dbReference type="Proteomes" id="UP000256970"/>
    </source>
</evidence>
<feature type="transmembrane region" description="Helical" evidence="8">
    <location>
        <begin position="51"/>
        <end position="69"/>
    </location>
</feature>
<evidence type="ECO:0000256" key="2">
    <source>
        <dbReference type="ARBA" id="ARBA00007965"/>
    </source>
</evidence>
<dbReference type="AlphaFoldDB" id="A0A383VLG1"/>
<dbReference type="Proteomes" id="UP000256970">
    <property type="component" value="Unassembled WGS sequence"/>
</dbReference>
<dbReference type="GO" id="GO:0005337">
    <property type="term" value="F:nucleoside transmembrane transporter activity"/>
    <property type="evidence" value="ECO:0007669"/>
    <property type="project" value="InterPro"/>
</dbReference>
<accession>A0A383VLG1</accession>
<feature type="region of interest" description="Disordered" evidence="7">
    <location>
        <begin position="330"/>
        <end position="354"/>
    </location>
</feature>
<feature type="transmembrane region" description="Helical" evidence="8">
    <location>
        <begin position="20"/>
        <end position="39"/>
    </location>
</feature>
<protein>
    <submittedName>
        <fullName evidence="9">Uncharacterized protein</fullName>
    </submittedName>
</protein>
<dbReference type="SUPFAM" id="SSF103473">
    <property type="entry name" value="MFS general substrate transporter"/>
    <property type="match status" value="1"/>
</dbReference>
<evidence type="ECO:0000256" key="1">
    <source>
        <dbReference type="ARBA" id="ARBA00004141"/>
    </source>
</evidence>
<comment type="similarity">
    <text evidence="2">Belongs to the SLC29A/ENT transporter (TC 2.A.57) family.</text>
</comment>
<dbReference type="EMBL" id="FNXT01000573">
    <property type="protein sequence ID" value="SZX65236.1"/>
    <property type="molecule type" value="Genomic_DNA"/>
</dbReference>
<dbReference type="PANTHER" id="PTHR10332">
    <property type="entry name" value="EQUILIBRATIVE NUCLEOSIDE TRANSPORTER"/>
    <property type="match status" value="1"/>
</dbReference>
<feature type="transmembrane region" description="Helical" evidence="8">
    <location>
        <begin position="178"/>
        <end position="199"/>
    </location>
</feature>
<feature type="transmembrane region" description="Helical" evidence="8">
    <location>
        <begin position="113"/>
        <end position="134"/>
    </location>
</feature>
<evidence type="ECO:0000256" key="8">
    <source>
        <dbReference type="SAM" id="Phobius"/>
    </source>
</evidence>
<evidence type="ECO:0000256" key="5">
    <source>
        <dbReference type="ARBA" id="ARBA00022989"/>
    </source>
</evidence>
<feature type="transmembrane region" description="Helical" evidence="8">
    <location>
        <begin position="146"/>
        <end position="166"/>
    </location>
</feature>
<evidence type="ECO:0000256" key="7">
    <source>
        <dbReference type="SAM" id="MobiDB-lite"/>
    </source>
</evidence>
<dbReference type="PANTHER" id="PTHR10332:SF10">
    <property type="entry name" value="EQUILIBRATIVE NUCLEOSIDE TRANSPORTER 4"/>
    <property type="match status" value="1"/>
</dbReference>
<feature type="transmembrane region" description="Helical" evidence="8">
    <location>
        <begin position="449"/>
        <end position="470"/>
    </location>
</feature>
<feature type="region of interest" description="Disordered" evidence="7">
    <location>
        <begin position="210"/>
        <end position="231"/>
    </location>
</feature>
<evidence type="ECO:0000256" key="3">
    <source>
        <dbReference type="ARBA" id="ARBA00022448"/>
    </source>
</evidence>
<keyword evidence="6 8" id="KW-0472">Membrane</keyword>
<reference evidence="9 10" key="1">
    <citation type="submission" date="2016-10" db="EMBL/GenBank/DDBJ databases">
        <authorList>
            <person name="Cai Z."/>
        </authorList>
    </citation>
    <scope>NUCLEOTIDE SEQUENCE [LARGE SCALE GENOMIC DNA]</scope>
</reference>
<feature type="transmembrane region" description="Helical" evidence="8">
    <location>
        <begin position="482"/>
        <end position="503"/>
    </location>
</feature>
<keyword evidence="5 8" id="KW-1133">Transmembrane helix</keyword>
<name>A0A383VLG1_TETOB</name>
<feature type="transmembrane region" description="Helical" evidence="8">
    <location>
        <begin position="542"/>
        <end position="561"/>
    </location>
</feature>
<feature type="transmembrane region" description="Helical" evidence="8">
    <location>
        <begin position="90"/>
        <end position="107"/>
    </location>
</feature>
<proteinExistence type="inferred from homology"/>
<sequence>MFSSRERTRSSTSQDYSFVYFFLIAVAYKVPWTAISSLLGQLSVQFQQPSILLWLNLAYFLPSLPALLLHSSLQEKLEQRMGLPRAAMGRFVFGLGGLVLLCLALPYCCGSITALLAATAAVGVCYSIAFGTSYQLVTHFPPGCTVALTTGFVSCGVVVLAADLLLKHGPYYSAAGMARLFQVVALQTCLGLAAAAAVLRRNWKRLAAAGPPSMYTSSSSSSRGLHRPDLGFGQPGSSDKHIIGLAVGSVAAGGLRSGLGGGGLGLGLRHRSELPVCAADQALAADASGGGAAAAAAAGAGTGAHGSIAAACLPEGAAPAAVAIHLGTDQPAAAAPPPHNSSRGSSGGKPSRQATSNIAVRAMRRLLARCSAAVSQLQQLLLVAVSIWPAALGLLLSVGSSMLAFPFFTFVPHSGAFGERLPQVLFYARLAGDICGRLAPHWLHLRSSAAVLAAGAAKAALLALLVPAMLRPQLVGGDTQLALLIAANWWMSGYINTGAYLLAPKLAAQAAAAGRFQRPGSSSSKGSGGGGSASVKARAGGIMALAFQMSCFAGLLGAWALQSWALAGWAQPLQESGVRFPASRAGDGQDQVLGDLAAAAAIAAAHAADVHVAGVGSAALSQAGTAAAAAAAAGSGSGG</sequence>
<keyword evidence="10" id="KW-1185">Reference proteome</keyword>
<keyword evidence="4 8" id="KW-0812">Transmembrane</keyword>
<organism evidence="9 10">
    <name type="scientific">Tetradesmus obliquus</name>
    <name type="common">Green alga</name>
    <name type="synonym">Acutodesmus obliquus</name>
    <dbReference type="NCBI Taxonomy" id="3088"/>
    <lineage>
        <taxon>Eukaryota</taxon>
        <taxon>Viridiplantae</taxon>
        <taxon>Chlorophyta</taxon>
        <taxon>core chlorophytes</taxon>
        <taxon>Chlorophyceae</taxon>
        <taxon>CS clade</taxon>
        <taxon>Sphaeropleales</taxon>
        <taxon>Scenedesmaceae</taxon>
        <taxon>Tetradesmus</taxon>
    </lineage>
</organism>
<gene>
    <name evidence="9" type="ORF">BQ4739_LOCUS5682</name>
</gene>
<dbReference type="InterPro" id="IPR036259">
    <property type="entry name" value="MFS_trans_sf"/>
</dbReference>